<evidence type="ECO:0000313" key="2">
    <source>
        <dbReference type="EMBL" id="KII69252.1"/>
    </source>
</evidence>
<sequence length="139" mass="15327">MFRALWIDSNLSFFPIDRRLYSSAGGSTPLKGCHLPSCSPPRAAKGANPYFLESEQIAEHVILQCYISVILRAKIVSTKLDDEYSVAILGGKSEYSRDEMLQMGQKICLFMGILLAWFLFILGISELLGKVSQGFVSGG</sequence>
<dbReference type="EMBL" id="JWZT01002504">
    <property type="protein sequence ID" value="KII69252.1"/>
    <property type="molecule type" value="Genomic_DNA"/>
</dbReference>
<keyword evidence="1" id="KW-0472">Membrane</keyword>
<feature type="transmembrane region" description="Helical" evidence="1">
    <location>
        <begin position="107"/>
        <end position="125"/>
    </location>
</feature>
<evidence type="ECO:0000256" key="1">
    <source>
        <dbReference type="SAM" id="Phobius"/>
    </source>
</evidence>
<dbReference type="AlphaFoldDB" id="A0A0C2N5Q7"/>
<reference evidence="2 3" key="1">
    <citation type="journal article" date="2014" name="Genome Biol. Evol.">
        <title>The genome of the myxosporean Thelohanellus kitauei shows adaptations to nutrient acquisition within its fish host.</title>
        <authorList>
            <person name="Yang Y."/>
            <person name="Xiong J."/>
            <person name="Zhou Z."/>
            <person name="Huo F."/>
            <person name="Miao W."/>
            <person name="Ran C."/>
            <person name="Liu Y."/>
            <person name="Zhang J."/>
            <person name="Feng J."/>
            <person name="Wang M."/>
            <person name="Wang M."/>
            <person name="Wang L."/>
            <person name="Yao B."/>
        </authorList>
    </citation>
    <scope>NUCLEOTIDE SEQUENCE [LARGE SCALE GENOMIC DNA]</scope>
    <source>
        <strain evidence="2">Wuqing</strain>
    </source>
</reference>
<keyword evidence="1" id="KW-1133">Transmembrane helix</keyword>
<organism evidence="2 3">
    <name type="scientific">Thelohanellus kitauei</name>
    <name type="common">Myxosporean</name>
    <dbReference type="NCBI Taxonomy" id="669202"/>
    <lineage>
        <taxon>Eukaryota</taxon>
        <taxon>Metazoa</taxon>
        <taxon>Cnidaria</taxon>
        <taxon>Myxozoa</taxon>
        <taxon>Myxosporea</taxon>
        <taxon>Bivalvulida</taxon>
        <taxon>Platysporina</taxon>
        <taxon>Myxobolidae</taxon>
        <taxon>Thelohanellus</taxon>
    </lineage>
</organism>
<protein>
    <submittedName>
        <fullName evidence="2">Uncharacterized protein</fullName>
    </submittedName>
</protein>
<gene>
    <name evidence="2" type="ORF">RF11_04025</name>
</gene>
<name>A0A0C2N5Q7_THEKT</name>
<keyword evidence="3" id="KW-1185">Reference proteome</keyword>
<comment type="caution">
    <text evidence="2">The sequence shown here is derived from an EMBL/GenBank/DDBJ whole genome shotgun (WGS) entry which is preliminary data.</text>
</comment>
<accession>A0A0C2N5Q7</accession>
<dbReference type="Proteomes" id="UP000031668">
    <property type="component" value="Unassembled WGS sequence"/>
</dbReference>
<keyword evidence="1" id="KW-0812">Transmembrane</keyword>
<evidence type="ECO:0000313" key="3">
    <source>
        <dbReference type="Proteomes" id="UP000031668"/>
    </source>
</evidence>
<proteinExistence type="predicted"/>